<comment type="caution">
    <text evidence="1">The sequence shown here is derived from an EMBL/GenBank/DDBJ whole genome shotgun (WGS) entry which is preliminary data.</text>
</comment>
<dbReference type="EMBL" id="AZEF01000022">
    <property type="protein sequence ID" value="KRL01640.1"/>
    <property type="molecule type" value="Genomic_DNA"/>
</dbReference>
<dbReference type="PATRIC" id="fig|1423731.3.peg.1159"/>
<reference evidence="1 2" key="1">
    <citation type="journal article" date="2015" name="Genome Announc.">
        <title>Expanding the biotechnology potential of lactobacilli through comparative genomics of 213 strains and associated genera.</title>
        <authorList>
            <person name="Sun Z."/>
            <person name="Harris H.M."/>
            <person name="McCann A."/>
            <person name="Guo C."/>
            <person name="Argimon S."/>
            <person name="Zhang W."/>
            <person name="Yang X."/>
            <person name="Jeffery I.B."/>
            <person name="Cooney J.C."/>
            <person name="Kagawa T.F."/>
            <person name="Liu W."/>
            <person name="Song Y."/>
            <person name="Salvetti E."/>
            <person name="Wrobel A."/>
            <person name="Rasinkangas P."/>
            <person name="Parkhill J."/>
            <person name="Rea M.C."/>
            <person name="O'Sullivan O."/>
            <person name="Ritari J."/>
            <person name="Douillard F.P."/>
            <person name="Paul Ross R."/>
            <person name="Yang R."/>
            <person name="Briner A.E."/>
            <person name="Felis G.E."/>
            <person name="de Vos W.M."/>
            <person name="Barrangou R."/>
            <person name="Klaenhammer T.R."/>
            <person name="Caufield P.W."/>
            <person name="Cui Y."/>
            <person name="Zhang H."/>
            <person name="O'Toole P.W."/>
        </authorList>
    </citation>
    <scope>NUCLEOTIDE SEQUENCE [LARGE SCALE GENOMIC DNA]</scope>
    <source>
        <strain evidence="1 2">DSM 19910</strain>
    </source>
</reference>
<dbReference type="Proteomes" id="UP000051621">
    <property type="component" value="Unassembled WGS sequence"/>
</dbReference>
<dbReference type="AlphaFoldDB" id="A0A0R1MDS8"/>
<dbReference type="Pfam" id="PF19991">
    <property type="entry name" value="HMA_2"/>
    <property type="match status" value="1"/>
</dbReference>
<dbReference type="RefSeq" id="WP_057743797.1">
    <property type="nucleotide sequence ID" value="NZ_AZEF01000022.1"/>
</dbReference>
<name>A0A0R1MDS8_9LACO</name>
<evidence type="ECO:0000313" key="1">
    <source>
        <dbReference type="EMBL" id="KRL01640.1"/>
    </source>
</evidence>
<dbReference type="OrthoDB" id="2293953at2"/>
<organism evidence="1 2">
    <name type="scientific">Liquorilactobacillus capillatus DSM 19910</name>
    <dbReference type="NCBI Taxonomy" id="1423731"/>
    <lineage>
        <taxon>Bacteria</taxon>
        <taxon>Bacillati</taxon>
        <taxon>Bacillota</taxon>
        <taxon>Bacilli</taxon>
        <taxon>Lactobacillales</taxon>
        <taxon>Lactobacillaceae</taxon>
        <taxon>Liquorilactobacillus</taxon>
    </lineage>
</organism>
<gene>
    <name evidence="1" type="ORF">FC81_GL001128</name>
</gene>
<sequence length="179" mass="20867">MNNLIGLGVMSLGMKGYQKILRTQKITVKYANRYRLRLQCNRWKNKYILAYLEKEISKEQAIKEVSGSEVLGTLLFVFEKESFTQEEFTAFLNYVVRQTDLAYEYAPVTLLNRIYEQKLRADGLLKHATLGLVDVDTAFFLYTVVLGVRMMKSAPQTALGFLWWSYTILERSNRKRVIN</sequence>
<dbReference type="STRING" id="1423731.FC81_GL001128"/>
<proteinExistence type="predicted"/>
<protein>
    <submittedName>
        <fullName evidence="1">Uncharacterized protein</fullName>
    </submittedName>
</protein>
<evidence type="ECO:0000313" key="2">
    <source>
        <dbReference type="Proteomes" id="UP000051621"/>
    </source>
</evidence>
<accession>A0A0R1MDS8</accession>
<keyword evidence="2" id="KW-1185">Reference proteome</keyword>